<comment type="caution">
    <text evidence="2">The sequence shown here is derived from an EMBL/GenBank/DDBJ whole genome shotgun (WGS) entry which is preliminary data.</text>
</comment>
<feature type="domain" description="ZSWIM1/3 RNaseH-like" evidence="1">
    <location>
        <begin position="110"/>
        <end position="184"/>
    </location>
</feature>
<evidence type="ECO:0000313" key="2">
    <source>
        <dbReference type="EMBL" id="ETO81867.1"/>
    </source>
</evidence>
<accession>A0A081ASK6</accession>
<dbReference type="Proteomes" id="UP000028582">
    <property type="component" value="Unassembled WGS sequence"/>
</dbReference>
<dbReference type="OrthoDB" id="118453at2759"/>
<name>A0A081ASK6_PHYNI</name>
<sequence>MVATTAPAAVGKKKKHFDAVRDQETIHNHPITEETFGRLKESKSINGKELLEKVNLLRTVNISRAEMVNFLSNSIGRTVSNQQAPNFLAPRYGGPCVEHRVELLVEAYLTHSGNECLLLEDADGVLCGIVMINAAQKELYKWWGETLPLNWTHHSNNLGFHLGELMITAGNGLGISVCDMLVADQLFVIDKDFNERRVLNDIYKEAKQRDGIEVAWRWVVHAKSHTSFQKRWTLLVEKCAEVSFVLPEYFRSNWYECRDMWAAHARSKFYSVGNTTTNRLEATWKHMNTMMNLNSTFDKCLSAIWLYQVQVLRALKSDLISVDSKSHFYPNDPHALQHVSSVLSSYAYGLVRDQYQLFGTSCSSAKAVPTRLLESEWSIAL</sequence>
<evidence type="ECO:0000313" key="3">
    <source>
        <dbReference type="Proteomes" id="UP000028582"/>
    </source>
</evidence>
<gene>
    <name evidence="2" type="ORF">F444_03905</name>
</gene>
<dbReference type="InterPro" id="IPR052579">
    <property type="entry name" value="Zinc_finger_SWIM"/>
</dbReference>
<dbReference type="Pfam" id="PF21056">
    <property type="entry name" value="ZSWIM1-3_RNaseH-like"/>
    <property type="match status" value="1"/>
</dbReference>
<evidence type="ECO:0000259" key="1">
    <source>
        <dbReference type="Pfam" id="PF21056"/>
    </source>
</evidence>
<proteinExistence type="predicted"/>
<protein>
    <recommendedName>
        <fullName evidence="1">ZSWIM1/3 RNaseH-like domain-containing protein</fullName>
    </recommendedName>
</protein>
<dbReference type="PANTHER" id="PTHR31569:SF4">
    <property type="entry name" value="SWIM-TYPE DOMAIN-CONTAINING PROTEIN"/>
    <property type="match status" value="1"/>
</dbReference>
<dbReference type="PANTHER" id="PTHR31569">
    <property type="entry name" value="SWIM-TYPE DOMAIN-CONTAINING PROTEIN"/>
    <property type="match status" value="1"/>
</dbReference>
<reference evidence="2 3" key="1">
    <citation type="submission" date="2013-11" db="EMBL/GenBank/DDBJ databases">
        <title>The Genome Sequence of Phytophthora parasitica P1976.</title>
        <authorList>
            <consortium name="The Broad Institute Genomics Platform"/>
            <person name="Russ C."/>
            <person name="Tyler B."/>
            <person name="Panabieres F."/>
            <person name="Shan W."/>
            <person name="Tripathy S."/>
            <person name="Grunwald N."/>
            <person name="Machado M."/>
            <person name="Johnson C.S."/>
            <person name="Walker B."/>
            <person name="Young S."/>
            <person name="Zeng Q."/>
            <person name="Gargeya S."/>
            <person name="Fitzgerald M."/>
            <person name="Haas B."/>
            <person name="Abouelleil A."/>
            <person name="Allen A.W."/>
            <person name="Alvarado L."/>
            <person name="Arachchi H.M."/>
            <person name="Berlin A.M."/>
            <person name="Chapman S.B."/>
            <person name="Gainer-Dewar J."/>
            <person name="Goldberg J."/>
            <person name="Griggs A."/>
            <person name="Gujja S."/>
            <person name="Hansen M."/>
            <person name="Howarth C."/>
            <person name="Imamovic A."/>
            <person name="Ireland A."/>
            <person name="Larimer J."/>
            <person name="McCowan C."/>
            <person name="Murphy C."/>
            <person name="Pearson M."/>
            <person name="Poon T.W."/>
            <person name="Priest M."/>
            <person name="Roberts A."/>
            <person name="Saif S."/>
            <person name="Shea T."/>
            <person name="Sisk P."/>
            <person name="Sykes S."/>
            <person name="Wortman J."/>
            <person name="Nusbaum C."/>
            <person name="Birren B."/>
        </authorList>
    </citation>
    <scope>NUCLEOTIDE SEQUENCE [LARGE SCALE GENOMIC DNA]</scope>
    <source>
        <strain evidence="2 3">P1976</strain>
    </source>
</reference>
<organism evidence="2 3">
    <name type="scientific">Phytophthora nicotianae P1976</name>
    <dbReference type="NCBI Taxonomy" id="1317066"/>
    <lineage>
        <taxon>Eukaryota</taxon>
        <taxon>Sar</taxon>
        <taxon>Stramenopiles</taxon>
        <taxon>Oomycota</taxon>
        <taxon>Peronosporomycetes</taxon>
        <taxon>Peronosporales</taxon>
        <taxon>Peronosporaceae</taxon>
        <taxon>Phytophthora</taxon>
    </lineage>
</organism>
<dbReference type="InterPro" id="IPR048324">
    <property type="entry name" value="ZSWIM1-3_RNaseH-like"/>
</dbReference>
<dbReference type="EMBL" id="ANJA01000787">
    <property type="protein sequence ID" value="ETO81867.1"/>
    <property type="molecule type" value="Genomic_DNA"/>
</dbReference>
<dbReference type="AlphaFoldDB" id="A0A081ASK6"/>